<dbReference type="EMBL" id="JAZHXJ010002080">
    <property type="protein sequence ID" value="KAL1841392.1"/>
    <property type="molecule type" value="Genomic_DNA"/>
</dbReference>
<comment type="caution">
    <text evidence="2">The sequence shown here is derived from an EMBL/GenBank/DDBJ whole genome shotgun (WGS) entry which is preliminary data.</text>
</comment>
<feature type="compositionally biased region" description="Basic and acidic residues" evidence="1">
    <location>
        <begin position="9"/>
        <end position="21"/>
    </location>
</feature>
<evidence type="ECO:0000313" key="2">
    <source>
        <dbReference type="EMBL" id="KAL1841392.1"/>
    </source>
</evidence>
<sequence length="143" mass="16587">MASNTSRGMETEKERRAREKIGRYDANTYRRRRGALTTVDKCQRPIRSTAVDKCQRPIVRYRWEEHVSAVSTRPSSSREQIEVNPGKHTSVPYICIYSQRGVICRTQLLYLVVSPASHVSCDREMQGRKRPLWPGHDVNRDVN</sequence>
<organism evidence="2 3">
    <name type="scientific">Phialemonium thermophilum</name>
    <dbReference type="NCBI Taxonomy" id="223376"/>
    <lineage>
        <taxon>Eukaryota</taxon>
        <taxon>Fungi</taxon>
        <taxon>Dikarya</taxon>
        <taxon>Ascomycota</taxon>
        <taxon>Pezizomycotina</taxon>
        <taxon>Sordariomycetes</taxon>
        <taxon>Sordariomycetidae</taxon>
        <taxon>Cephalothecales</taxon>
        <taxon>Cephalothecaceae</taxon>
        <taxon>Phialemonium</taxon>
    </lineage>
</organism>
<reference evidence="2 3" key="1">
    <citation type="journal article" date="2024" name="Commun. Biol.">
        <title>Comparative genomic analysis of thermophilic fungi reveals convergent evolutionary adaptations and gene losses.</title>
        <authorList>
            <person name="Steindorff A.S."/>
            <person name="Aguilar-Pontes M.V."/>
            <person name="Robinson A.J."/>
            <person name="Andreopoulos B."/>
            <person name="LaButti K."/>
            <person name="Kuo A."/>
            <person name="Mondo S."/>
            <person name="Riley R."/>
            <person name="Otillar R."/>
            <person name="Haridas S."/>
            <person name="Lipzen A."/>
            <person name="Grimwood J."/>
            <person name="Schmutz J."/>
            <person name="Clum A."/>
            <person name="Reid I.D."/>
            <person name="Moisan M.C."/>
            <person name="Butler G."/>
            <person name="Nguyen T.T.M."/>
            <person name="Dewar K."/>
            <person name="Conant G."/>
            <person name="Drula E."/>
            <person name="Henrissat B."/>
            <person name="Hansel C."/>
            <person name="Singer S."/>
            <person name="Hutchinson M.I."/>
            <person name="de Vries R.P."/>
            <person name="Natvig D.O."/>
            <person name="Powell A.J."/>
            <person name="Tsang A."/>
            <person name="Grigoriev I.V."/>
        </authorList>
    </citation>
    <scope>NUCLEOTIDE SEQUENCE [LARGE SCALE GENOMIC DNA]</scope>
    <source>
        <strain evidence="2 3">ATCC 24622</strain>
    </source>
</reference>
<feature type="region of interest" description="Disordered" evidence="1">
    <location>
        <begin position="124"/>
        <end position="143"/>
    </location>
</feature>
<evidence type="ECO:0000256" key="1">
    <source>
        <dbReference type="SAM" id="MobiDB-lite"/>
    </source>
</evidence>
<accession>A0ABR3VHU3</accession>
<name>A0ABR3VHU3_9PEZI</name>
<feature type="region of interest" description="Disordered" evidence="1">
    <location>
        <begin position="1"/>
        <end position="21"/>
    </location>
</feature>
<evidence type="ECO:0000313" key="3">
    <source>
        <dbReference type="Proteomes" id="UP001586593"/>
    </source>
</evidence>
<keyword evidence="3" id="KW-1185">Reference proteome</keyword>
<protein>
    <submittedName>
        <fullName evidence="2">Uncharacterized protein</fullName>
    </submittedName>
</protein>
<gene>
    <name evidence="2" type="ORF">VTK73DRAFT_3498</name>
</gene>
<proteinExistence type="predicted"/>
<dbReference type="Proteomes" id="UP001586593">
    <property type="component" value="Unassembled WGS sequence"/>
</dbReference>